<dbReference type="STRING" id="1230454.C461_11849"/>
<feature type="compositionally biased region" description="Acidic residues" evidence="1">
    <location>
        <begin position="165"/>
        <end position="174"/>
    </location>
</feature>
<feature type="domain" description="DUF8080" evidence="2">
    <location>
        <begin position="204"/>
        <end position="276"/>
    </location>
</feature>
<dbReference type="Proteomes" id="UP000011575">
    <property type="component" value="Unassembled WGS sequence"/>
</dbReference>
<feature type="region of interest" description="Disordered" evidence="1">
    <location>
        <begin position="141"/>
        <end position="201"/>
    </location>
</feature>
<protein>
    <recommendedName>
        <fullName evidence="2">DUF8080 domain-containing protein</fullName>
    </recommendedName>
</protein>
<feature type="region of interest" description="Disordered" evidence="1">
    <location>
        <begin position="81"/>
        <end position="127"/>
    </location>
</feature>
<dbReference type="EMBL" id="AOJI01000027">
    <property type="protein sequence ID" value="EMA66326.1"/>
    <property type="molecule type" value="Genomic_DNA"/>
</dbReference>
<evidence type="ECO:0000259" key="2">
    <source>
        <dbReference type="Pfam" id="PF26296"/>
    </source>
</evidence>
<dbReference type="Pfam" id="PF26296">
    <property type="entry name" value="DUF8080"/>
    <property type="match status" value="1"/>
</dbReference>
<evidence type="ECO:0000313" key="4">
    <source>
        <dbReference type="Proteomes" id="UP000011575"/>
    </source>
</evidence>
<sequence>MRFRGIRRMDLTWTVERDGGVSLVRCRVHNDGAVRQRVRIESRLDGPVLPPRRSGIPEPGWDASGVTLELEPGGRRAIGFAVPAATDPSPSKDASPTSSTEPPVEVVDSTAVGSTATDSTAEEESGTAVAEALRDLADHRPPRAAVDGDAVVNSDGAAAERTDGDDTGEGDTTESDVNVSGAESDGDAEEQGRARTAIGSSESDTLDEWFDAIERRLERAERLTDADLATATAVVETAGGVEGVAALDARLTDDAERLRDLSERASSLAARAEATDAPIEALERLA</sequence>
<accession>M0P8G7</accession>
<proteinExistence type="predicted"/>
<dbReference type="InterPro" id="IPR057179">
    <property type="entry name" value="DUF7857"/>
</dbReference>
<dbReference type="PATRIC" id="fig|1230454.4.peg.2384"/>
<organism evidence="3 4">
    <name type="scientific">Halorubrum aidingense JCM 13560</name>
    <dbReference type="NCBI Taxonomy" id="1230454"/>
    <lineage>
        <taxon>Archaea</taxon>
        <taxon>Methanobacteriati</taxon>
        <taxon>Methanobacteriota</taxon>
        <taxon>Stenosarchaea group</taxon>
        <taxon>Halobacteria</taxon>
        <taxon>Halobacteriales</taxon>
        <taxon>Haloferacaceae</taxon>
        <taxon>Halorubrum</taxon>
    </lineage>
</organism>
<evidence type="ECO:0000313" key="3">
    <source>
        <dbReference type="EMBL" id="EMA66326.1"/>
    </source>
</evidence>
<gene>
    <name evidence="3" type="ORF">C461_11849</name>
</gene>
<dbReference type="AlphaFoldDB" id="M0P8G7"/>
<dbReference type="Pfam" id="PF25256">
    <property type="entry name" value="DUF7857"/>
    <property type="match status" value="1"/>
</dbReference>
<keyword evidence="4" id="KW-1185">Reference proteome</keyword>
<feature type="compositionally biased region" description="Polar residues" evidence="1">
    <location>
        <begin position="88"/>
        <end position="101"/>
    </location>
</feature>
<evidence type="ECO:0000256" key="1">
    <source>
        <dbReference type="SAM" id="MobiDB-lite"/>
    </source>
</evidence>
<name>M0P8G7_9EURY</name>
<reference evidence="3 4" key="1">
    <citation type="journal article" date="2014" name="PLoS Genet.">
        <title>Phylogenetically driven sequencing of extremely halophilic archaea reveals strategies for static and dynamic osmo-response.</title>
        <authorList>
            <person name="Becker E.A."/>
            <person name="Seitzer P.M."/>
            <person name="Tritt A."/>
            <person name="Larsen D."/>
            <person name="Krusor M."/>
            <person name="Yao A.I."/>
            <person name="Wu D."/>
            <person name="Madern D."/>
            <person name="Eisen J.A."/>
            <person name="Darling A.E."/>
            <person name="Facciotti M.T."/>
        </authorList>
    </citation>
    <scope>NUCLEOTIDE SEQUENCE [LARGE SCALE GENOMIC DNA]</scope>
    <source>
        <strain evidence="3 4">JCM 13560</strain>
    </source>
</reference>
<dbReference type="InterPro" id="IPR058393">
    <property type="entry name" value="DUF8080"/>
</dbReference>
<comment type="caution">
    <text evidence="3">The sequence shown here is derived from an EMBL/GenBank/DDBJ whole genome shotgun (WGS) entry which is preliminary data.</text>
</comment>